<sequence>MLRSEFEASLTADHPPEGVSVEIAALWWLCNHNWQKGHDLIDRAPGQDAAWVHALMHRMEGDQANARYWYSRAGREVGTSTIGQEVEDLLDYFMD</sequence>
<keyword evidence="2" id="KW-1185">Reference proteome</keyword>
<dbReference type="OrthoDB" id="370799at2"/>
<accession>A0A5C7FW93</accession>
<dbReference type="AlphaFoldDB" id="A0A5C7FW93"/>
<reference evidence="1 2" key="1">
    <citation type="submission" date="2019-08" db="EMBL/GenBank/DDBJ databases">
        <title>Lewinella sp. strain SSH13 Genome sequencing and assembly.</title>
        <authorList>
            <person name="Kim I."/>
        </authorList>
    </citation>
    <scope>NUCLEOTIDE SEQUENCE [LARGE SCALE GENOMIC DNA]</scope>
    <source>
        <strain evidence="1 2">SSH13</strain>
    </source>
</reference>
<organism evidence="1 2">
    <name type="scientific">Neolewinella aurantiaca</name>
    <dbReference type="NCBI Taxonomy" id="2602767"/>
    <lineage>
        <taxon>Bacteria</taxon>
        <taxon>Pseudomonadati</taxon>
        <taxon>Bacteroidota</taxon>
        <taxon>Saprospiria</taxon>
        <taxon>Saprospirales</taxon>
        <taxon>Lewinellaceae</taxon>
        <taxon>Neolewinella</taxon>
    </lineage>
</organism>
<comment type="caution">
    <text evidence="1">The sequence shown here is derived from an EMBL/GenBank/DDBJ whole genome shotgun (WGS) entry which is preliminary data.</text>
</comment>
<name>A0A5C7FW93_9BACT</name>
<gene>
    <name evidence="1" type="ORF">FUA23_03805</name>
</gene>
<dbReference type="EMBL" id="VOXD01000004">
    <property type="protein sequence ID" value="TXF90935.1"/>
    <property type="molecule type" value="Genomic_DNA"/>
</dbReference>
<dbReference type="RefSeq" id="WP_147929393.1">
    <property type="nucleotide sequence ID" value="NZ_VOXD01000004.1"/>
</dbReference>
<proteinExistence type="predicted"/>
<protein>
    <submittedName>
        <fullName evidence="1">Uncharacterized protein</fullName>
    </submittedName>
</protein>
<evidence type="ECO:0000313" key="2">
    <source>
        <dbReference type="Proteomes" id="UP000321907"/>
    </source>
</evidence>
<evidence type="ECO:0000313" key="1">
    <source>
        <dbReference type="EMBL" id="TXF90935.1"/>
    </source>
</evidence>
<dbReference type="Proteomes" id="UP000321907">
    <property type="component" value="Unassembled WGS sequence"/>
</dbReference>